<evidence type="ECO:0000256" key="1">
    <source>
        <dbReference type="ARBA" id="ARBA00001946"/>
    </source>
</evidence>
<dbReference type="SFLD" id="SFLDS00003">
    <property type="entry name" value="Haloacid_Dehalogenase"/>
    <property type="match status" value="1"/>
</dbReference>
<dbReference type="InterPro" id="IPR023214">
    <property type="entry name" value="HAD_sf"/>
</dbReference>
<dbReference type="RefSeq" id="WP_145226026.1">
    <property type="nucleotide sequence ID" value="NZ_VIVQ01000001.1"/>
</dbReference>
<dbReference type="InterPro" id="IPR051400">
    <property type="entry name" value="HAD-like_hydrolase"/>
</dbReference>
<keyword evidence="2 4" id="KW-0378">Hydrolase</keyword>
<name>A0A561E9E7_9MICO</name>
<dbReference type="AlphaFoldDB" id="A0A561E9E7"/>
<evidence type="ECO:0000256" key="2">
    <source>
        <dbReference type="ARBA" id="ARBA00022801"/>
    </source>
</evidence>
<accession>A0A561E9E7</accession>
<dbReference type="PRINTS" id="PR00413">
    <property type="entry name" value="HADHALOGNASE"/>
</dbReference>
<protein>
    <submittedName>
        <fullName evidence="4">Putative hydrolase of the HAD superfamily</fullName>
    </submittedName>
</protein>
<dbReference type="SUPFAM" id="SSF56784">
    <property type="entry name" value="HAD-like"/>
    <property type="match status" value="1"/>
</dbReference>
<dbReference type="Pfam" id="PF00702">
    <property type="entry name" value="Hydrolase"/>
    <property type="match status" value="1"/>
</dbReference>
<evidence type="ECO:0000256" key="3">
    <source>
        <dbReference type="ARBA" id="ARBA00022842"/>
    </source>
</evidence>
<dbReference type="Proteomes" id="UP000318297">
    <property type="component" value="Unassembled WGS sequence"/>
</dbReference>
<proteinExistence type="predicted"/>
<comment type="caution">
    <text evidence="4">The sequence shown here is derived from an EMBL/GenBank/DDBJ whole genome shotgun (WGS) entry which is preliminary data.</text>
</comment>
<dbReference type="GO" id="GO:0016787">
    <property type="term" value="F:hydrolase activity"/>
    <property type="evidence" value="ECO:0007669"/>
    <property type="project" value="UniProtKB-KW"/>
</dbReference>
<dbReference type="OrthoDB" id="9810501at2"/>
<keyword evidence="5" id="KW-1185">Reference proteome</keyword>
<keyword evidence="3" id="KW-0460">Magnesium</keyword>
<sequence length="252" mass="27046">MPIRAVLLDIDDTLLDTTTAMVEAGAIAMAAVWPDEDPAWRLTASRRFRSDPGRFFARFTRGELDFERMRRLRLEEVALATGRVLPADGHASYERAYGPAFAASQRLYDDVLPFLARCSAEGIAVAALTNSSQSATDPKLQATGLVGRLGPVVTRDTLGFGKPDPRVFARACDLVEVAPGETAYVGDEFEADVLGSMAAGLAPVWLRRPRSGENAHVPDGGVPDLAAPAGVPVIASLTELELERIPSREDDA</sequence>
<dbReference type="InterPro" id="IPR036412">
    <property type="entry name" value="HAD-like_sf"/>
</dbReference>
<dbReference type="NCBIfam" id="TIGR01549">
    <property type="entry name" value="HAD-SF-IA-v1"/>
    <property type="match status" value="1"/>
</dbReference>
<dbReference type="GO" id="GO:0044281">
    <property type="term" value="P:small molecule metabolic process"/>
    <property type="evidence" value="ECO:0007669"/>
    <property type="project" value="UniProtKB-ARBA"/>
</dbReference>
<comment type="cofactor">
    <cofactor evidence="1">
        <name>Mg(2+)</name>
        <dbReference type="ChEBI" id="CHEBI:18420"/>
    </cofactor>
</comment>
<gene>
    <name evidence="4" type="ORF">BKA23_1005</name>
</gene>
<evidence type="ECO:0000313" key="5">
    <source>
        <dbReference type="Proteomes" id="UP000318297"/>
    </source>
</evidence>
<dbReference type="InterPro" id="IPR006439">
    <property type="entry name" value="HAD-SF_hydro_IA"/>
</dbReference>
<evidence type="ECO:0000313" key="4">
    <source>
        <dbReference type="EMBL" id="TWE12207.1"/>
    </source>
</evidence>
<dbReference type="SFLD" id="SFLDG01129">
    <property type="entry name" value="C1.5:_HAD__Beta-PGM__Phosphata"/>
    <property type="match status" value="1"/>
</dbReference>
<reference evidence="4 5" key="1">
    <citation type="submission" date="2019-06" db="EMBL/GenBank/DDBJ databases">
        <title>Sequencing the genomes of 1000 actinobacteria strains.</title>
        <authorList>
            <person name="Klenk H.-P."/>
        </authorList>
    </citation>
    <scope>NUCLEOTIDE SEQUENCE [LARGE SCALE GENOMIC DNA]</scope>
    <source>
        <strain evidence="4 5">DSM 19560</strain>
    </source>
</reference>
<organism evidence="4 5">
    <name type="scientific">Rudaeicoccus suwonensis</name>
    <dbReference type="NCBI Taxonomy" id="657409"/>
    <lineage>
        <taxon>Bacteria</taxon>
        <taxon>Bacillati</taxon>
        <taxon>Actinomycetota</taxon>
        <taxon>Actinomycetes</taxon>
        <taxon>Micrococcales</taxon>
        <taxon>Dermacoccaceae</taxon>
        <taxon>Rudaeicoccus</taxon>
    </lineage>
</organism>
<dbReference type="PANTHER" id="PTHR46470">
    <property type="entry name" value="N-ACYLNEURAMINATE-9-PHOSPHATASE"/>
    <property type="match status" value="1"/>
</dbReference>
<dbReference type="Gene3D" id="1.20.120.1600">
    <property type="match status" value="1"/>
</dbReference>
<dbReference type="Gene3D" id="3.40.50.1000">
    <property type="entry name" value="HAD superfamily/HAD-like"/>
    <property type="match status" value="1"/>
</dbReference>
<dbReference type="PANTHER" id="PTHR46470:SF4">
    <property type="entry name" value="5-AMINO-6-(5-PHOSPHO-D-RIBITYLAMINO)URACIL PHOSPHATASE YIGB"/>
    <property type="match status" value="1"/>
</dbReference>
<dbReference type="EMBL" id="VIVQ01000001">
    <property type="protein sequence ID" value="TWE12207.1"/>
    <property type="molecule type" value="Genomic_DNA"/>
</dbReference>